<reference evidence="2" key="2">
    <citation type="submission" date="2020-09" db="EMBL/GenBank/DDBJ databases">
        <authorList>
            <person name="Sun Q."/>
            <person name="Zhou Y."/>
        </authorList>
    </citation>
    <scope>NUCLEOTIDE SEQUENCE</scope>
    <source>
        <strain evidence="2">CGMCC 1.15958</strain>
    </source>
</reference>
<keyword evidence="3" id="KW-1185">Reference proteome</keyword>
<gene>
    <name evidence="2" type="ORF">GCM10011514_31140</name>
</gene>
<dbReference type="EMBL" id="BMKK01000006">
    <property type="protein sequence ID" value="GGD64896.1"/>
    <property type="molecule type" value="Genomic_DNA"/>
</dbReference>
<protein>
    <recommendedName>
        <fullName evidence="1">Glycosyl transferase family 25 domain-containing protein</fullName>
    </recommendedName>
</protein>
<dbReference type="Pfam" id="PF01755">
    <property type="entry name" value="Glyco_transf_25"/>
    <property type="match status" value="1"/>
</dbReference>
<name>A0A916YWH0_9BACT</name>
<dbReference type="InterPro" id="IPR002654">
    <property type="entry name" value="Glyco_trans_25"/>
</dbReference>
<sequence>MIEKLLKQGVMVVHALKGYEYHEKRIIELFDQMGMSYEFVTDGDPIYFRQEILDKYFVPNIRDILSDGVLSCTLNHIFALERIVEKELDYALIFENDPFFLGNFVEDLELIFNEVESLDKGFMISLENSTLRFPSYWDVKKDKHLYQASTCRMSGSYIIDQQGAINILRELKDNKCPTVVDGWHDQLIQQNIIKMYWVHPPMVEEGSHNGHLNATISTKPRSQYRRFAWQMQKFYKQYIRRIFPNKYIIKTNSEKVCSIHPKDQLLPQSRVTMMLEEF</sequence>
<proteinExistence type="predicted"/>
<comment type="caution">
    <text evidence="2">The sequence shown here is derived from an EMBL/GenBank/DDBJ whole genome shotgun (WGS) entry which is preliminary data.</text>
</comment>
<organism evidence="2 3">
    <name type="scientific">Emticicia aquatilis</name>
    <dbReference type="NCBI Taxonomy" id="1537369"/>
    <lineage>
        <taxon>Bacteria</taxon>
        <taxon>Pseudomonadati</taxon>
        <taxon>Bacteroidota</taxon>
        <taxon>Cytophagia</taxon>
        <taxon>Cytophagales</taxon>
        <taxon>Leadbetterellaceae</taxon>
        <taxon>Emticicia</taxon>
    </lineage>
</organism>
<evidence type="ECO:0000313" key="3">
    <source>
        <dbReference type="Proteomes" id="UP000609064"/>
    </source>
</evidence>
<dbReference type="AlphaFoldDB" id="A0A916YWH0"/>
<dbReference type="Proteomes" id="UP000609064">
    <property type="component" value="Unassembled WGS sequence"/>
</dbReference>
<evidence type="ECO:0000259" key="1">
    <source>
        <dbReference type="Pfam" id="PF01755"/>
    </source>
</evidence>
<feature type="domain" description="Glycosyl transferase family 25" evidence="1">
    <location>
        <begin position="25"/>
        <end position="133"/>
    </location>
</feature>
<accession>A0A916YWH0</accession>
<evidence type="ECO:0000313" key="2">
    <source>
        <dbReference type="EMBL" id="GGD64896.1"/>
    </source>
</evidence>
<reference evidence="2" key="1">
    <citation type="journal article" date="2014" name="Int. J. Syst. Evol. Microbiol.">
        <title>Complete genome sequence of Corynebacterium casei LMG S-19264T (=DSM 44701T), isolated from a smear-ripened cheese.</title>
        <authorList>
            <consortium name="US DOE Joint Genome Institute (JGI-PGF)"/>
            <person name="Walter F."/>
            <person name="Albersmeier A."/>
            <person name="Kalinowski J."/>
            <person name="Ruckert C."/>
        </authorList>
    </citation>
    <scope>NUCLEOTIDE SEQUENCE</scope>
    <source>
        <strain evidence="2">CGMCC 1.15958</strain>
    </source>
</reference>
<dbReference type="RefSeq" id="WP_188767119.1">
    <property type="nucleotide sequence ID" value="NZ_BMKK01000006.1"/>
</dbReference>